<protein>
    <recommendedName>
        <fullName evidence="6">Major facilitator superfamily (MFS) profile domain-containing protein</fullName>
    </recommendedName>
</protein>
<evidence type="ECO:0000313" key="7">
    <source>
        <dbReference type="EMBL" id="KAJ9595590.1"/>
    </source>
</evidence>
<dbReference type="GO" id="GO:0016020">
    <property type="term" value="C:membrane"/>
    <property type="evidence" value="ECO:0007669"/>
    <property type="project" value="UniProtKB-SubCell"/>
</dbReference>
<name>A0AAD8ABG1_DIPPU</name>
<proteinExistence type="predicted"/>
<comment type="subcellular location">
    <subcellularLocation>
        <location evidence="1">Membrane</location>
        <topology evidence="1">Multi-pass membrane protein</topology>
    </subcellularLocation>
</comment>
<keyword evidence="3 5" id="KW-1133">Transmembrane helix</keyword>
<feature type="transmembrane region" description="Helical" evidence="5">
    <location>
        <begin position="39"/>
        <end position="63"/>
    </location>
</feature>
<accession>A0AAD8ABG1</accession>
<feature type="transmembrane region" description="Helical" evidence="5">
    <location>
        <begin position="6"/>
        <end position="27"/>
    </location>
</feature>
<evidence type="ECO:0000256" key="1">
    <source>
        <dbReference type="ARBA" id="ARBA00004141"/>
    </source>
</evidence>
<dbReference type="Gene3D" id="1.20.1250.20">
    <property type="entry name" value="MFS general substrate transporter like domains"/>
    <property type="match status" value="1"/>
</dbReference>
<keyword evidence="2 5" id="KW-0812">Transmembrane</keyword>
<gene>
    <name evidence="7" type="ORF">L9F63_013211</name>
</gene>
<feature type="transmembrane region" description="Helical" evidence="5">
    <location>
        <begin position="107"/>
        <end position="126"/>
    </location>
</feature>
<reference evidence="7" key="2">
    <citation type="submission" date="2023-05" db="EMBL/GenBank/DDBJ databases">
        <authorList>
            <person name="Fouks B."/>
        </authorList>
    </citation>
    <scope>NUCLEOTIDE SEQUENCE</scope>
    <source>
        <strain evidence="7">Stay&amp;Tobe</strain>
        <tissue evidence="7">Testes</tissue>
    </source>
</reference>
<dbReference type="InterPro" id="IPR020846">
    <property type="entry name" value="MFS_dom"/>
</dbReference>
<evidence type="ECO:0000256" key="3">
    <source>
        <dbReference type="ARBA" id="ARBA00022989"/>
    </source>
</evidence>
<sequence length="144" mass="15834">VGRRPLLITSTLGCSLSLGILGTYLYLNDKGFNISGFEWIPLTCLVSYILMLCLGLSPLPNVILGEVFPSNVKDMAVSISVVTSVGCYGIVTKLYQVMVDSLGPYAPFWFFSAFVFCGFIFVFFIVPETKGKPLEVIIKELNDN</sequence>
<dbReference type="InterPro" id="IPR036259">
    <property type="entry name" value="MFS_trans_sf"/>
</dbReference>
<keyword evidence="8" id="KW-1185">Reference proteome</keyword>
<evidence type="ECO:0000256" key="4">
    <source>
        <dbReference type="ARBA" id="ARBA00023136"/>
    </source>
</evidence>
<organism evidence="7 8">
    <name type="scientific">Diploptera punctata</name>
    <name type="common">Pacific beetle cockroach</name>
    <dbReference type="NCBI Taxonomy" id="6984"/>
    <lineage>
        <taxon>Eukaryota</taxon>
        <taxon>Metazoa</taxon>
        <taxon>Ecdysozoa</taxon>
        <taxon>Arthropoda</taxon>
        <taxon>Hexapoda</taxon>
        <taxon>Insecta</taxon>
        <taxon>Pterygota</taxon>
        <taxon>Neoptera</taxon>
        <taxon>Polyneoptera</taxon>
        <taxon>Dictyoptera</taxon>
        <taxon>Blattodea</taxon>
        <taxon>Blaberoidea</taxon>
        <taxon>Blaberidae</taxon>
        <taxon>Diplopterinae</taxon>
        <taxon>Diploptera</taxon>
    </lineage>
</organism>
<dbReference type="EMBL" id="JASPKZ010002327">
    <property type="protein sequence ID" value="KAJ9595590.1"/>
    <property type="molecule type" value="Genomic_DNA"/>
</dbReference>
<dbReference type="InterPro" id="IPR005828">
    <property type="entry name" value="MFS_sugar_transport-like"/>
</dbReference>
<feature type="non-terminal residue" evidence="7">
    <location>
        <position position="1"/>
    </location>
</feature>
<dbReference type="GO" id="GO:0022857">
    <property type="term" value="F:transmembrane transporter activity"/>
    <property type="evidence" value="ECO:0007669"/>
    <property type="project" value="InterPro"/>
</dbReference>
<keyword evidence="4 5" id="KW-0472">Membrane</keyword>
<evidence type="ECO:0000256" key="2">
    <source>
        <dbReference type="ARBA" id="ARBA00022692"/>
    </source>
</evidence>
<evidence type="ECO:0000256" key="5">
    <source>
        <dbReference type="SAM" id="Phobius"/>
    </source>
</evidence>
<dbReference type="InterPro" id="IPR050549">
    <property type="entry name" value="MFS_Trehalose_Transporter"/>
</dbReference>
<evidence type="ECO:0000259" key="6">
    <source>
        <dbReference type="PROSITE" id="PS50850"/>
    </source>
</evidence>
<dbReference type="Pfam" id="PF00083">
    <property type="entry name" value="Sugar_tr"/>
    <property type="match status" value="1"/>
</dbReference>
<dbReference type="SUPFAM" id="SSF103473">
    <property type="entry name" value="MFS general substrate transporter"/>
    <property type="match status" value="1"/>
</dbReference>
<dbReference type="PANTHER" id="PTHR48021">
    <property type="match status" value="1"/>
</dbReference>
<reference evidence="7" key="1">
    <citation type="journal article" date="2023" name="IScience">
        <title>Live-bearing cockroach genome reveals convergent evolutionary mechanisms linked to viviparity in insects and beyond.</title>
        <authorList>
            <person name="Fouks B."/>
            <person name="Harrison M.C."/>
            <person name="Mikhailova A.A."/>
            <person name="Marchal E."/>
            <person name="English S."/>
            <person name="Carruthers M."/>
            <person name="Jennings E.C."/>
            <person name="Chiamaka E.L."/>
            <person name="Frigard R.A."/>
            <person name="Pippel M."/>
            <person name="Attardo G.M."/>
            <person name="Benoit J.B."/>
            <person name="Bornberg-Bauer E."/>
            <person name="Tobe S.S."/>
        </authorList>
    </citation>
    <scope>NUCLEOTIDE SEQUENCE</scope>
    <source>
        <strain evidence="7">Stay&amp;Tobe</strain>
    </source>
</reference>
<dbReference type="Proteomes" id="UP001233999">
    <property type="component" value="Unassembled WGS sequence"/>
</dbReference>
<comment type="caution">
    <text evidence="7">The sequence shown here is derived from an EMBL/GenBank/DDBJ whole genome shotgun (WGS) entry which is preliminary data.</text>
</comment>
<feature type="domain" description="Major facilitator superfamily (MFS) profile" evidence="6">
    <location>
        <begin position="1"/>
        <end position="130"/>
    </location>
</feature>
<dbReference type="PANTHER" id="PTHR48021:SF46">
    <property type="entry name" value="MAJOR FACILITATOR SUPERFAMILY (MFS) PROFILE DOMAIN-CONTAINING PROTEIN"/>
    <property type="match status" value="1"/>
</dbReference>
<feature type="transmembrane region" description="Helical" evidence="5">
    <location>
        <begin position="75"/>
        <end position="95"/>
    </location>
</feature>
<dbReference type="AlphaFoldDB" id="A0AAD8ABG1"/>
<dbReference type="PROSITE" id="PS50850">
    <property type="entry name" value="MFS"/>
    <property type="match status" value="1"/>
</dbReference>
<evidence type="ECO:0000313" key="8">
    <source>
        <dbReference type="Proteomes" id="UP001233999"/>
    </source>
</evidence>